<protein>
    <submittedName>
        <fullName evidence="1">Uncharacterized protein</fullName>
    </submittedName>
</protein>
<organism evidence="1 2">
    <name type="scientific">Potamilus streckersoni</name>
    <dbReference type="NCBI Taxonomy" id="2493646"/>
    <lineage>
        <taxon>Eukaryota</taxon>
        <taxon>Metazoa</taxon>
        <taxon>Spiralia</taxon>
        <taxon>Lophotrochozoa</taxon>
        <taxon>Mollusca</taxon>
        <taxon>Bivalvia</taxon>
        <taxon>Autobranchia</taxon>
        <taxon>Heteroconchia</taxon>
        <taxon>Palaeoheterodonta</taxon>
        <taxon>Unionida</taxon>
        <taxon>Unionoidea</taxon>
        <taxon>Unionidae</taxon>
        <taxon>Ambleminae</taxon>
        <taxon>Lampsilini</taxon>
        <taxon>Potamilus</taxon>
    </lineage>
</organism>
<reference evidence="1" key="1">
    <citation type="journal article" date="2021" name="Genome Biol. Evol.">
        <title>A High-Quality Reference Genome for a Parasitic Bivalve with Doubly Uniparental Inheritance (Bivalvia: Unionida).</title>
        <authorList>
            <person name="Smith C.H."/>
        </authorList>
    </citation>
    <scope>NUCLEOTIDE SEQUENCE</scope>
    <source>
        <strain evidence="1">CHS0354</strain>
    </source>
</reference>
<evidence type="ECO:0000313" key="2">
    <source>
        <dbReference type="Proteomes" id="UP001195483"/>
    </source>
</evidence>
<comment type="caution">
    <text evidence="1">The sequence shown here is derived from an EMBL/GenBank/DDBJ whole genome shotgun (WGS) entry which is preliminary data.</text>
</comment>
<evidence type="ECO:0000313" key="1">
    <source>
        <dbReference type="EMBL" id="KAK3602674.1"/>
    </source>
</evidence>
<dbReference type="EMBL" id="JAEAOA010001484">
    <property type="protein sequence ID" value="KAK3602674.1"/>
    <property type="molecule type" value="Genomic_DNA"/>
</dbReference>
<reference evidence="1" key="2">
    <citation type="journal article" date="2021" name="Genome Biol. Evol.">
        <title>Developing a high-quality reference genome for a parasitic bivalve with doubly uniparental inheritance (Bivalvia: Unionida).</title>
        <authorList>
            <person name="Smith C.H."/>
        </authorList>
    </citation>
    <scope>NUCLEOTIDE SEQUENCE</scope>
    <source>
        <strain evidence="1">CHS0354</strain>
        <tissue evidence="1">Mantle</tissue>
    </source>
</reference>
<gene>
    <name evidence="1" type="ORF">CHS0354_024996</name>
</gene>
<name>A0AAE0T3G5_9BIVA</name>
<accession>A0AAE0T3G5</accession>
<reference evidence="1" key="3">
    <citation type="submission" date="2023-05" db="EMBL/GenBank/DDBJ databases">
        <authorList>
            <person name="Smith C.H."/>
        </authorList>
    </citation>
    <scope>NUCLEOTIDE SEQUENCE</scope>
    <source>
        <strain evidence="1">CHS0354</strain>
        <tissue evidence="1">Mantle</tissue>
    </source>
</reference>
<keyword evidence="2" id="KW-1185">Reference proteome</keyword>
<dbReference type="Proteomes" id="UP001195483">
    <property type="component" value="Unassembled WGS sequence"/>
</dbReference>
<sequence>MENVSETNLKEEFISLLECFTGQGKPNSLRPIDVTLPRNVTDFEDRRAQGEERSSVVKEQPGWCDISVVIQ</sequence>
<dbReference type="AlphaFoldDB" id="A0AAE0T3G5"/>
<proteinExistence type="predicted"/>